<dbReference type="AlphaFoldDB" id="A0A0L6ZAY7"/>
<dbReference type="EMBL" id="LHUR01000018">
    <property type="protein sequence ID" value="KOA20136.1"/>
    <property type="molecule type" value="Genomic_DNA"/>
</dbReference>
<evidence type="ECO:0000313" key="2">
    <source>
        <dbReference type="Proteomes" id="UP000037043"/>
    </source>
</evidence>
<dbReference type="STRING" id="36844.SAMN04488501_111144"/>
<dbReference type="RefSeq" id="WP_052220909.1">
    <property type="nucleotide sequence ID" value="NZ_LHUR01000018.1"/>
</dbReference>
<accession>A0A0L6ZAY7</accession>
<dbReference type="PATRIC" id="fig|1121318.3.peg.1345"/>
<sequence length="60" mass="7266">MDYNKDDIVLILDEGEWYGLYGIVEGFIEHMPYVFCIQKPCYRYIITDKVEKFILKVKLR</sequence>
<protein>
    <submittedName>
        <fullName evidence="1">Uncharacterized protein</fullName>
    </submittedName>
</protein>
<dbReference type="Proteomes" id="UP000037043">
    <property type="component" value="Unassembled WGS sequence"/>
</dbReference>
<comment type="caution">
    <text evidence="1">The sequence shown here is derived from an EMBL/GenBank/DDBJ whole genome shotgun (WGS) entry which is preliminary data.</text>
</comment>
<gene>
    <name evidence="1" type="ORF">CLHOM_13310</name>
</gene>
<organism evidence="1 2">
    <name type="scientific">Clostridium homopropionicum DSM 5847</name>
    <dbReference type="NCBI Taxonomy" id="1121318"/>
    <lineage>
        <taxon>Bacteria</taxon>
        <taxon>Bacillati</taxon>
        <taxon>Bacillota</taxon>
        <taxon>Clostridia</taxon>
        <taxon>Eubacteriales</taxon>
        <taxon>Clostridiaceae</taxon>
        <taxon>Clostridium</taxon>
    </lineage>
</organism>
<name>A0A0L6ZAY7_9CLOT</name>
<evidence type="ECO:0000313" key="1">
    <source>
        <dbReference type="EMBL" id="KOA20136.1"/>
    </source>
</evidence>
<proteinExistence type="predicted"/>
<reference evidence="2" key="1">
    <citation type="submission" date="2015-08" db="EMBL/GenBank/DDBJ databases">
        <title>Genome sequence of the strict anaerobe Clostridium homopropionicum LuHBu1 (DSM 5847T).</title>
        <authorList>
            <person name="Poehlein A."/>
            <person name="Beck M."/>
            <person name="Schiel-Bengelsdorf B."/>
            <person name="Bengelsdorf F.R."/>
            <person name="Daniel R."/>
            <person name="Duerre P."/>
        </authorList>
    </citation>
    <scope>NUCLEOTIDE SEQUENCE [LARGE SCALE GENOMIC DNA]</scope>
    <source>
        <strain evidence="2">DSM 5847</strain>
    </source>
</reference>
<keyword evidence="2" id="KW-1185">Reference proteome</keyword>